<dbReference type="GeneID" id="108863968"/>
<proteinExistence type="predicted"/>
<reference evidence="3" key="1">
    <citation type="submission" date="2025-08" db="UniProtKB">
        <authorList>
            <consortium name="RefSeq"/>
        </authorList>
    </citation>
    <scope>IDENTIFICATION</scope>
</reference>
<feature type="region of interest" description="Disordered" evidence="1">
    <location>
        <begin position="1"/>
        <end position="40"/>
    </location>
</feature>
<name>A0AAJ7P9C6_9ACAR</name>
<evidence type="ECO:0000313" key="3">
    <source>
        <dbReference type="RefSeq" id="XP_018494273.1"/>
    </source>
</evidence>
<protein>
    <submittedName>
        <fullName evidence="3">Uncharacterized protein LOC108863968</fullName>
    </submittedName>
</protein>
<accession>A0AAJ7P9C6</accession>
<organism evidence="2 3">
    <name type="scientific">Galendromus occidentalis</name>
    <name type="common">western predatory mite</name>
    <dbReference type="NCBI Taxonomy" id="34638"/>
    <lineage>
        <taxon>Eukaryota</taxon>
        <taxon>Metazoa</taxon>
        <taxon>Ecdysozoa</taxon>
        <taxon>Arthropoda</taxon>
        <taxon>Chelicerata</taxon>
        <taxon>Arachnida</taxon>
        <taxon>Acari</taxon>
        <taxon>Parasitiformes</taxon>
        <taxon>Mesostigmata</taxon>
        <taxon>Gamasina</taxon>
        <taxon>Phytoseioidea</taxon>
        <taxon>Phytoseiidae</taxon>
        <taxon>Typhlodrominae</taxon>
        <taxon>Galendromus</taxon>
    </lineage>
</organism>
<feature type="compositionally biased region" description="Basic and acidic residues" evidence="1">
    <location>
        <begin position="1"/>
        <end position="10"/>
    </location>
</feature>
<keyword evidence="2" id="KW-1185">Reference proteome</keyword>
<feature type="compositionally biased region" description="Polar residues" evidence="1">
    <location>
        <begin position="20"/>
        <end position="38"/>
    </location>
</feature>
<dbReference type="Proteomes" id="UP000694867">
    <property type="component" value="Unplaced"/>
</dbReference>
<dbReference type="AlphaFoldDB" id="A0AAJ7P9C6"/>
<evidence type="ECO:0000256" key="1">
    <source>
        <dbReference type="SAM" id="MobiDB-lite"/>
    </source>
</evidence>
<sequence length="169" mass="19170">MCSTCDERTCSCEQPPAPSLKTSPRNDSIQSETVSQTLNEERSRLILEEKKKGLYRSTFLNPDVFCTDSRGLSEASSSSTASSKTDGTAHLYKLPRLRILDDPPKKDRAPLMILVRKKKPLSNFPQRSFNMPACDEATGEERLGEDYLSNKKRRITSSVEMMYGKRRRD</sequence>
<gene>
    <name evidence="3" type="primary">LOC108863968</name>
</gene>
<dbReference type="RefSeq" id="XP_018494273.1">
    <property type="nucleotide sequence ID" value="XM_018638757.1"/>
</dbReference>
<evidence type="ECO:0000313" key="2">
    <source>
        <dbReference type="Proteomes" id="UP000694867"/>
    </source>
</evidence>
<dbReference type="KEGG" id="goe:108863968"/>